<dbReference type="GO" id="GO:0005886">
    <property type="term" value="C:plasma membrane"/>
    <property type="evidence" value="ECO:0007669"/>
    <property type="project" value="UniProtKB-SubCell"/>
</dbReference>
<evidence type="ECO:0000313" key="10">
    <source>
        <dbReference type="Proteomes" id="UP000246483"/>
    </source>
</evidence>
<dbReference type="Proteomes" id="UP000246483">
    <property type="component" value="Unassembled WGS sequence"/>
</dbReference>
<keyword evidence="3" id="KW-1003">Cell membrane</keyword>
<evidence type="ECO:0000256" key="8">
    <source>
        <dbReference type="SAM" id="Phobius"/>
    </source>
</evidence>
<feature type="transmembrane region" description="Helical" evidence="8">
    <location>
        <begin position="389"/>
        <end position="410"/>
    </location>
</feature>
<dbReference type="PANTHER" id="PTHR43549:SF3">
    <property type="entry name" value="MULTIDRUG RESISTANCE PROTEIN YPNP-RELATED"/>
    <property type="match status" value="1"/>
</dbReference>
<dbReference type="GO" id="GO:0015297">
    <property type="term" value="F:antiporter activity"/>
    <property type="evidence" value="ECO:0007669"/>
    <property type="project" value="InterPro"/>
</dbReference>
<dbReference type="InterPro" id="IPR002528">
    <property type="entry name" value="MATE_fam"/>
</dbReference>
<feature type="transmembrane region" description="Helical" evidence="8">
    <location>
        <begin position="318"/>
        <end position="339"/>
    </location>
</feature>
<keyword evidence="2" id="KW-0813">Transport</keyword>
<feature type="region of interest" description="Disordered" evidence="7">
    <location>
        <begin position="1"/>
        <end position="33"/>
    </location>
</feature>
<evidence type="ECO:0000256" key="4">
    <source>
        <dbReference type="ARBA" id="ARBA00022692"/>
    </source>
</evidence>
<accession>A0A317R9H8</accession>
<dbReference type="EMBL" id="QGUB01000006">
    <property type="protein sequence ID" value="PWW45635.1"/>
    <property type="molecule type" value="Genomic_DNA"/>
</dbReference>
<feature type="compositionally biased region" description="Pro residues" evidence="7">
    <location>
        <begin position="8"/>
        <end position="20"/>
    </location>
</feature>
<dbReference type="Pfam" id="PF01554">
    <property type="entry name" value="MatE"/>
    <property type="match status" value="2"/>
</dbReference>
<evidence type="ECO:0000256" key="3">
    <source>
        <dbReference type="ARBA" id="ARBA00022475"/>
    </source>
</evidence>
<dbReference type="InterPro" id="IPR048279">
    <property type="entry name" value="MdtK-like"/>
</dbReference>
<keyword evidence="10" id="KW-1185">Reference proteome</keyword>
<dbReference type="PIRSF" id="PIRSF006603">
    <property type="entry name" value="DinF"/>
    <property type="match status" value="1"/>
</dbReference>
<evidence type="ECO:0000256" key="1">
    <source>
        <dbReference type="ARBA" id="ARBA00004429"/>
    </source>
</evidence>
<feature type="transmembrane region" description="Helical" evidence="8">
    <location>
        <begin position="219"/>
        <end position="243"/>
    </location>
</feature>
<sequence>MPRRSPALPVPPDPAAPPDPASRAPRGATRDLTRGPIAPTLLRFALPILAGNVLQSLNGSVNAFWVGGHLGEAALTATANANNILFLLIGAVFGIGMAATILVAQAVGAHDLRQARCVMGTSATFFGAAALLISAVGMPLSRHILAAMGTPAEALPLAESYLRMLFLAIPFLYLFTFVSAVLRGAGDARTPFLFLVLAVALDVVLNPVLIFGAGPVPALGIAGSGLATGVSNAMALAALLAWLRWRRHPLWIGRGDWRLFAPRWDIVRALLAKGLPMGAQMVLISVSMLMMLGLVNAHGVATASAYGAALQLWTYVQMPAMAIGAACSSMAAQNVGAGLWPRVEAIARHGVLFNFVLTGTLIGAVLALQREVLGLFLPAGSEAIAIARHLNAIALWSFLFFGVSFVLTGVVRATGAVLAPLAILAVAMWGIRVPLAWGLQDALGVDAIWWSFPASAIAAMLMTLAYYRFGRWRRARILPPEEERTLATPAEVGGLPPAPVCATAGDVAIEDEALPVPA</sequence>
<feature type="transmembrane region" description="Helical" evidence="8">
    <location>
        <begin position="84"/>
        <end position="105"/>
    </location>
</feature>
<feature type="transmembrane region" description="Helical" evidence="8">
    <location>
        <begin position="192"/>
        <end position="213"/>
    </location>
</feature>
<evidence type="ECO:0000256" key="5">
    <source>
        <dbReference type="ARBA" id="ARBA00022989"/>
    </source>
</evidence>
<feature type="transmembrane region" description="Helical" evidence="8">
    <location>
        <begin position="351"/>
        <end position="369"/>
    </location>
</feature>
<keyword evidence="4 8" id="KW-0812">Transmembrane</keyword>
<keyword evidence="6 8" id="KW-0472">Membrane</keyword>
<feature type="transmembrane region" description="Helical" evidence="8">
    <location>
        <begin position="417"/>
        <end position="435"/>
    </location>
</feature>
<gene>
    <name evidence="9" type="ORF">DFR36_106125</name>
</gene>
<dbReference type="OrthoDB" id="9806302at2"/>
<feature type="transmembrane region" description="Helical" evidence="8">
    <location>
        <begin position="160"/>
        <end position="180"/>
    </location>
</feature>
<dbReference type="CDD" id="cd13138">
    <property type="entry name" value="MATE_yoeA_like"/>
    <property type="match status" value="1"/>
</dbReference>
<protein>
    <submittedName>
        <fullName evidence="9">Putative MATE family efflux protein</fullName>
    </submittedName>
</protein>
<feature type="transmembrane region" description="Helical" evidence="8">
    <location>
        <begin position="117"/>
        <end position="140"/>
    </location>
</feature>
<comment type="subcellular location">
    <subcellularLocation>
        <location evidence="1">Cell inner membrane</location>
        <topology evidence="1">Multi-pass membrane protein</topology>
    </subcellularLocation>
</comment>
<organism evidence="9 10">
    <name type="scientific">Melaminivora alkalimesophila</name>
    <dbReference type="NCBI Taxonomy" id="1165852"/>
    <lineage>
        <taxon>Bacteria</taxon>
        <taxon>Pseudomonadati</taxon>
        <taxon>Pseudomonadota</taxon>
        <taxon>Betaproteobacteria</taxon>
        <taxon>Burkholderiales</taxon>
        <taxon>Comamonadaceae</taxon>
        <taxon>Melaminivora</taxon>
    </lineage>
</organism>
<dbReference type="RefSeq" id="WP_040436615.1">
    <property type="nucleotide sequence ID" value="NZ_ALEE01000539.1"/>
</dbReference>
<keyword evidence="5 8" id="KW-1133">Transmembrane helix</keyword>
<dbReference type="InterPro" id="IPR052031">
    <property type="entry name" value="Membrane_Transporter-Flippase"/>
</dbReference>
<feature type="transmembrane region" description="Helical" evidence="8">
    <location>
        <begin position="282"/>
        <end position="306"/>
    </location>
</feature>
<dbReference type="PANTHER" id="PTHR43549">
    <property type="entry name" value="MULTIDRUG RESISTANCE PROTEIN YPNP-RELATED"/>
    <property type="match status" value="1"/>
</dbReference>
<feature type="transmembrane region" description="Helical" evidence="8">
    <location>
        <begin position="447"/>
        <end position="467"/>
    </location>
</feature>
<dbReference type="NCBIfam" id="TIGR00797">
    <property type="entry name" value="matE"/>
    <property type="match status" value="1"/>
</dbReference>
<evidence type="ECO:0000313" key="9">
    <source>
        <dbReference type="EMBL" id="PWW45635.1"/>
    </source>
</evidence>
<evidence type="ECO:0000256" key="2">
    <source>
        <dbReference type="ARBA" id="ARBA00022448"/>
    </source>
</evidence>
<dbReference type="GO" id="GO:0042910">
    <property type="term" value="F:xenobiotic transmembrane transporter activity"/>
    <property type="evidence" value="ECO:0007669"/>
    <property type="project" value="InterPro"/>
</dbReference>
<name>A0A317R9H8_9BURK</name>
<comment type="caution">
    <text evidence="9">The sequence shown here is derived from an EMBL/GenBank/DDBJ whole genome shotgun (WGS) entry which is preliminary data.</text>
</comment>
<evidence type="ECO:0000256" key="7">
    <source>
        <dbReference type="SAM" id="MobiDB-lite"/>
    </source>
</evidence>
<proteinExistence type="predicted"/>
<reference evidence="9 10" key="1">
    <citation type="submission" date="2018-05" db="EMBL/GenBank/DDBJ databases">
        <title>Genomic Encyclopedia of Type Strains, Phase IV (KMG-IV): sequencing the most valuable type-strain genomes for metagenomic binning, comparative biology and taxonomic classification.</title>
        <authorList>
            <person name="Goeker M."/>
        </authorList>
    </citation>
    <scope>NUCLEOTIDE SEQUENCE [LARGE SCALE GENOMIC DNA]</scope>
    <source>
        <strain evidence="9 10">DSM 26006</strain>
    </source>
</reference>
<dbReference type="AlphaFoldDB" id="A0A317R9H8"/>
<evidence type="ECO:0000256" key="6">
    <source>
        <dbReference type="ARBA" id="ARBA00023136"/>
    </source>
</evidence>